<evidence type="ECO:0000313" key="8">
    <source>
        <dbReference type="Proteomes" id="UP000428325"/>
    </source>
</evidence>
<dbReference type="CDD" id="cd16936">
    <property type="entry name" value="HATPase_RsbW-like"/>
    <property type="match status" value="1"/>
</dbReference>
<reference evidence="7 8" key="1">
    <citation type="submission" date="2018-12" db="EMBL/GenBank/DDBJ databases">
        <title>Complete genome sequence of Haloplanus rallus MBLA0036.</title>
        <authorList>
            <person name="Nam Y.-d."/>
            <person name="Kang J."/>
            <person name="Chung W.-H."/>
            <person name="Park Y.S."/>
        </authorList>
    </citation>
    <scope>NUCLEOTIDE SEQUENCE [LARGE SCALE GENOMIC DNA]</scope>
    <source>
        <strain evidence="7 8">MBLA0036</strain>
    </source>
</reference>
<protein>
    <submittedName>
        <fullName evidence="7">PAS domain S-box protein</fullName>
    </submittedName>
</protein>
<dbReference type="PROSITE" id="PS50113">
    <property type="entry name" value="PAC"/>
    <property type="match status" value="3"/>
</dbReference>
<dbReference type="Gene3D" id="2.10.70.100">
    <property type="match status" value="1"/>
</dbReference>
<dbReference type="Gene3D" id="3.30.450.20">
    <property type="entry name" value="PAS domain"/>
    <property type="match status" value="3"/>
</dbReference>
<feature type="domain" description="PAC" evidence="6">
    <location>
        <begin position="346"/>
        <end position="397"/>
    </location>
</feature>
<dbReference type="InterPro" id="IPR000014">
    <property type="entry name" value="PAS"/>
</dbReference>
<dbReference type="InterPro" id="IPR001610">
    <property type="entry name" value="PAC"/>
</dbReference>
<feature type="domain" description="PAC" evidence="6">
    <location>
        <begin position="225"/>
        <end position="276"/>
    </location>
</feature>
<evidence type="ECO:0000256" key="1">
    <source>
        <dbReference type="ARBA" id="ARBA00022630"/>
    </source>
</evidence>
<dbReference type="NCBIfam" id="TIGR00229">
    <property type="entry name" value="sensory_box"/>
    <property type="match status" value="3"/>
</dbReference>
<evidence type="ECO:0000259" key="6">
    <source>
        <dbReference type="PROSITE" id="PS50113"/>
    </source>
</evidence>
<accession>A0A6B9FCZ4</accession>
<keyword evidence="8" id="KW-1185">Reference proteome</keyword>
<dbReference type="Pfam" id="PF08447">
    <property type="entry name" value="PAS_3"/>
    <property type="match status" value="1"/>
</dbReference>
<dbReference type="Proteomes" id="UP000428325">
    <property type="component" value="Chromosome"/>
</dbReference>
<feature type="domain" description="PAS" evidence="5">
    <location>
        <begin position="394"/>
        <end position="467"/>
    </location>
</feature>
<dbReference type="Gene3D" id="3.30.565.10">
    <property type="entry name" value="Histidine kinase-like ATPase, C-terminal domain"/>
    <property type="match status" value="1"/>
</dbReference>
<dbReference type="InterPro" id="IPR003594">
    <property type="entry name" value="HATPase_dom"/>
</dbReference>
<keyword evidence="1" id="KW-0285">Flavoprotein</keyword>
<gene>
    <name evidence="7" type="ORF">EI982_02325</name>
</gene>
<dbReference type="InterPro" id="IPR005467">
    <property type="entry name" value="His_kinase_dom"/>
</dbReference>
<evidence type="ECO:0000259" key="5">
    <source>
        <dbReference type="PROSITE" id="PS50112"/>
    </source>
</evidence>
<evidence type="ECO:0000256" key="3">
    <source>
        <dbReference type="ARBA" id="ARBA00022991"/>
    </source>
</evidence>
<dbReference type="CDD" id="cd00130">
    <property type="entry name" value="PAS"/>
    <property type="match status" value="3"/>
</dbReference>
<evidence type="ECO:0000313" key="7">
    <source>
        <dbReference type="EMBL" id="QGX93709.1"/>
    </source>
</evidence>
<dbReference type="InterPro" id="IPR035965">
    <property type="entry name" value="PAS-like_dom_sf"/>
</dbReference>
<dbReference type="PANTHER" id="PTHR47429:SF2">
    <property type="entry name" value="PROTEIN TWIN LOV 1"/>
    <property type="match status" value="1"/>
</dbReference>
<dbReference type="KEGG" id="hra:EI982_02325"/>
<evidence type="ECO:0000259" key="4">
    <source>
        <dbReference type="PROSITE" id="PS50109"/>
    </source>
</evidence>
<dbReference type="PROSITE" id="PS50109">
    <property type="entry name" value="HIS_KIN"/>
    <property type="match status" value="1"/>
</dbReference>
<dbReference type="PROSITE" id="PS50112">
    <property type="entry name" value="PAS"/>
    <property type="match status" value="2"/>
</dbReference>
<dbReference type="AlphaFoldDB" id="A0A6B9FCZ4"/>
<feature type="domain" description="Histidine kinase" evidence="4">
    <location>
        <begin position="526"/>
        <end position="729"/>
    </location>
</feature>
<dbReference type="Pfam" id="PF02518">
    <property type="entry name" value="HATPase_c"/>
    <property type="match status" value="1"/>
</dbReference>
<dbReference type="SMART" id="SM00387">
    <property type="entry name" value="HATPase_c"/>
    <property type="match status" value="1"/>
</dbReference>
<dbReference type="SUPFAM" id="SSF55785">
    <property type="entry name" value="PYP-like sensor domain (PAS domain)"/>
    <property type="match status" value="3"/>
</dbReference>
<dbReference type="EMBL" id="CP034345">
    <property type="protein sequence ID" value="QGX93709.1"/>
    <property type="molecule type" value="Genomic_DNA"/>
</dbReference>
<dbReference type="InterPro" id="IPR000700">
    <property type="entry name" value="PAS-assoc_C"/>
</dbReference>
<name>A0A6B9FCZ4_9EURY</name>
<dbReference type="PANTHER" id="PTHR47429">
    <property type="entry name" value="PROTEIN TWIN LOV 1"/>
    <property type="match status" value="1"/>
</dbReference>
<dbReference type="InterPro" id="IPR013655">
    <property type="entry name" value="PAS_fold_3"/>
</dbReference>
<keyword evidence="3" id="KW-0157">Chromophore</keyword>
<feature type="domain" description="PAC" evidence="6">
    <location>
        <begin position="470"/>
        <end position="522"/>
    </location>
</feature>
<dbReference type="InterPro" id="IPR036890">
    <property type="entry name" value="HATPase_C_sf"/>
</dbReference>
<evidence type="ECO:0000256" key="2">
    <source>
        <dbReference type="ARBA" id="ARBA00022643"/>
    </source>
</evidence>
<proteinExistence type="predicted"/>
<feature type="domain" description="PAS" evidence="5">
    <location>
        <begin position="273"/>
        <end position="319"/>
    </location>
</feature>
<keyword evidence="2" id="KW-0288">FMN</keyword>
<sequence length="729" mass="82187">MAMTPEAVHDSPARVLPLIADSANRQLLERWIDDHPSYESVDFSGDIEDADFDVCILDKGAFQEHLDALRAKKTAAAPVLLPYLLLLPESGADIIESDAGQLADNVVTETIDEIVSLPIQQAELNWRLEALLRLRNQSLTLREREHELERQVDLFEKAQDIADVGAWEYDVEAEEGWWTDEVRRIHALPDDTTPSPELSLQHFHPEDRPIVEDAFETAIEECEPYDIEVRLIDADDNRRWVRTRGEPQYEDGKLARIRGTMQDITERKERELDLQRIKQAVEAAGHAILITDPKGRIEYVNSGFEETTGFTQAEVVGKTPHVLNSGEMPDGYFEEFWNTILSGEVWAEEIVNRRKNGETYTAMQTVAPVIDGDQTHAFVAVQDDITERKEREKTLERRTQAIDEAPVGITITDPEREDNPLIYVNDAFVDLTGYPREEVIGENCRFLQGEGTDPDKVAEIREAIDAAEPLSIDLKNYRKNGTMFWNHLEIAPVRDDAGAVVNFIGFQQDVTGRKERQRQLEVLDRVLRHNLRNDMNVIRGRAETIHGETSGEVAASAETIADTSDRLIRLAEKERQITELLREDPTRDQIEVRDRLEDVISSVGSEHSDATIAVECPDDVTVEAIPQFGQAIEELVTNAIIHSDSPSPEVTVTVTRTDETVRMAIADSGPRIPEMERDLLEDQAEQTPLYHRSGLGLWLVKLITTRSGGTITVEGNSPAGNIVRIELSR</sequence>
<dbReference type="Pfam" id="PF13426">
    <property type="entry name" value="PAS_9"/>
    <property type="match status" value="2"/>
</dbReference>
<organism evidence="7 8">
    <name type="scientific">Haloplanus rallus</name>
    <dbReference type="NCBI Taxonomy" id="1816183"/>
    <lineage>
        <taxon>Archaea</taxon>
        <taxon>Methanobacteriati</taxon>
        <taxon>Methanobacteriota</taxon>
        <taxon>Stenosarchaea group</taxon>
        <taxon>Halobacteria</taxon>
        <taxon>Halobacteriales</taxon>
        <taxon>Haloferacaceae</taxon>
        <taxon>Haloplanus</taxon>
    </lineage>
</organism>
<dbReference type="SMART" id="SM00086">
    <property type="entry name" value="PAC"/>
    <property type="match status" value="3"/>
</dbReference>
<dbReference type="SUPFAM" id="SSF55874">
    <property type="entry name" value="ATPase domain of HSP90 chaperone/DNA topoisomerase II/histidine kinase"/>
    <property type="match status" value="1"/>
</dbReference>
<dbReference type="SMART" id="SM00091">
    <property type="entry name" value="PAS"/>
    <property type="match status" value="3"/>
</dbReference>